<name>A0A5N5WY28_9EURO</name>
<dbReference type="OrthoDB" id="6354873at2759"/>
<feature type="transmembrane region" description="Helical" evidence="6">
    <location>
        <begin position="121"/>
        <end position="144"/>
    </location>
</feature>
<evidence type="ECO:0000256" key="2">
    <source>
        <dbReference type="ARBA" id="ARBA00022692"/>
    </source>
</evidence>
<dbReference type="EMBL" id="ML732258">
    <property type="protein sequence ID" value="KAB8071962.1"/>
    <property type="molecule type" value="Genomic_DNA"/>
</dbReference>
<evidence type="ECO:0000313" key="9">
    <source>
        <dbReference type="Proteomes" id="UP000326565"/>
    </source>
</evidence>
<proteinExistence type="predicted"/>
<evidence type="ECO:0000313" key="8">
    <source>
        <dbReference type="EMBL" id="KAB8071962.1"/>
    </source>
</evidence>
<evidence type="ECO:0000256" key="3">
    <source>
        <dbReference type="ARBA" id="ARBA00022989"/>
    </source>
</evidence>
<keyword evidence="5" id="KW-0175">Coiled coil</keyword>
<evidence type="ECO:0000256" key="6">
    <source>
        <dbReference type="SAM" id="Phobius"/>
    </source>
</evidence>
<protein>
    <submittedName>
        <fullName evidence="8">Putative sterol delta 5,6-desaturase</fullName>
    </submittedName>
</protein>
<evidence type="ECO:0000256" key="1">
    <source>
        <dbReference type="ARBA" id="ARBA00004370"/>
    </source>
</evidence>
<accession>A0A5N5WY28</accession>
<keyword evidence="4 6" id="KW-0472">Membrane</keyword>
<dbReference type="InterPro" id="IPR050307">
    <property type="entry name" value="Sterol_Desaturase_Related"/>
</dbReference>
<organism evidence="8 9">
    <name type="scientific">Aspergillus leporis</name>
    <dbReference type="NCBI Taxonomy" id="41062"/>
    <lineage>
        <taxon>Eukaryota</taxon>
        <taxon>Fungi</taxon>
        <taxon>Dikarya</taxon>
        <taxon>Ascomycota</taxon>
        <taxon>Pezizomycotina</taxon>
        <taxon>Eurotiomycetes</taxon>
        <taxon>Eurotiomycetidae</taxon>
        <taxon>Eurotiales</taxon>
        <taxon>Aspergillaceae</taxon>
        <taxon>Aspergillus</taxon>
        <taxon>Aspergillus subgen. Circumdati</taxon>
    </lineage>
</organism>
<dbReference type="InterPro" id="IPR006694">
    <property type="entry name" value="Fatty_acid_hydroxylase"/>
</dbReference>
<dbReference type="AlphaFoldDB" id="A0A5N5WY28"/>
<gene>
    <name evidence="8" type="ORF">BDV29DRAFT_178246</name>
</gene>
<dbReference type="GO" id="GO:0005506">
    <property type="term" value="F:iron ion binding"/>
    <property type="evidence" value="ECO:0007669"/>
    <property type="project" value="InterPro"/>
</dbReference>
<evidence type="ECO:0000256" key="4">
    <source>
        <dbReference type="ARBA" id="ARBA00023136"/>
    </source>
</evidence>
<keyword evidence="2 6" id="KW-0812">Transmembrane</keyword>
<feature type="coiled-coil region" evidence="5">
    <location>
        <begin position="304"/>
        <end position="331"/>
    </location>
</feature>
<feature type="transmembrane region" description="Helical" evidence="6">
    <location>
        <begin position="74"/>
        <end position="100"/>
    </location>
</feature>
<dbReference type="PANTHER" id="PTHR11863">
    <property type="entry name" value="STEROL DESATURASE"/>
    <property type="match status" value="1"/>
</dbReference>
<evidence type="ECO:0000259" key="7">
    <source>
        <dbReference type="Pfam" id="PF04116"/>
    </source>
</evidence>
<comment type="subcellular location">
    <subcellularLocation>
        <location evidence="1">Membrane</location>
    </subcellularLocation>
</comment>
<keyword evidence="3 6" id="KW-1133">Transmembrane helix</keyword>
<feature type="domain" description="Fatty acid hydroxylase" evidence="7">
    <location>
        <begin position="165"/>
        <end position="290"/>
    </location>
</feature>
<dbReference type="GO" id="GO:0016491">
    <property type="term" value="F:oxidoreductase activity"/>
    <property type="evidence" value="ECO:0007669"/>
    <property type="project" value="InterPro"/>
</dbReference>
<feature type="transmembrane region" description="Helical" evidence="6">
    <location>
        <begin position="156"/>
        <end position="178"/>
    </location>
</feature>
<reference evidence="8 9" key="1">
    <citation type="submission" date="2019-04" db="EMBL/GenBank/DDBJ databases">
        <title>Friends and foes A comparative genomics study of 23 Aspergillus species from section Flavi.</title>
        <authorList>
            <consortium name="DOE Joint Genome Institute"/>
            <person name="Kjaerbolling I."/>
            <person name="Vesth T."/>
            <person name="Frisvad J.C."/>
            <person name="Nybo J.L."/>
            <person name="Theobald S."/>
            <person name="Kildgaard S."/>
            <person name="Isbrandt T."/>
            <person name="Kuo A."/>
            <person name="Sato A."/>
            <person name="Lyhne E.K."/>
            <person name="Kogle M.E."/>
            <person name="Wiebenga A."/>
            <person name="Kun R.S."/>
            <person name="Lubbers R.J."/>
            <person name="Makela M.R."/>
            <person name="Barry K."/>
            <person name="Chovatia M."/>
            <person name="Clum A."/>
            <person name="Daum C."/>
            <person name="Haridas S."/>
            <person name="He G."/>
            <person name="LaButti K."/>
            <person name="Lipzen A."/>
            <person name="Mondo S."/>
            <person name="Riley R."/>
            <person name="Salamov A."/>
            <person name="Simmons B.A."/>
            <person name="Magnuson J.K."/>
            <person name="Henrissat B."/>
            <person name="Mortensen U.H."/>
            <person name="Larsen T.O."/>
            <person name="Devries R.P."/>
            <person name="Grigoriev I.V."/>
            <person name="Machida M."/>
            <person name="Baker S.E."/>
            <person name="Andersen M.R."/>
        </authorList>
    </citation>
    <scope>NUCLEOTIDE SEQUENCE [LARGE SCALE GENOMIC DNA]</scope>
    <source>
        <strain evidence="8 9">CBS 151.66</strain>
    </source>
</reference>
<sequence>MDVILDLLDTLLLDRLYASILPLSTKPSLSHNFSSNGTELTSLNQNVNRYIALSPSKWATQSILPRDHLIRQSLSLFLITWIFGTVLYFLSATLSFHFVYDKRAMQHPKFLRNQISMEIKQAMKAMPIMAILTVPFFLAEIRGYTKLYDFSSEAPFPLYTCLQYLFFIAFTDFGIYWIHRGEHHPKVYKHLHKPHHKWIISTPFASYAFHPVDGWAQSLPYHVFPFLFPLQKVAYLGLFTFVTIWTVIIHDGEYALDSPVVNGSACHTIHHYYFNYNYGQFLTLWDRIGGSYRKPNPELFDRDVRMTQTEIKKQVEEMEKLVKEVEGVDDRCYKAQIEAKKTL</sequence>
<dbReference type="GO" id="GO:0008610">
    <property type="term" value="P:lipid biosynthetic process"/>
    <property type="evidence" value="ECO:0007669"/>
    <property type="project" value="InterPro"/>
</dbReference>
<keyword evidence="9" id="KW-1185">Reference proteome</keyword>
<evidence type="ECO:0000256" key="5">
    <source>
        <dbReference type="SAM" id="Coils"/>
    </source>
</evidence>
<dbReference type="Proteomes" id="UP000326565">
    <property type="component" value="Unassembled WGS sequence"/>
</dbReference>
<dbReference type="Pfam" id="PF04116">
    <property type="entry name" value="FA_hydroxylase"/>
    <property type="match status" value="1"/>
</dbReference>
<dbReference type="GO" id="GO:0016020">
    <property type="term" value="C:membrane"/>
    <property type="evidence" value="ECO:0007669"/>
    <property type="project" value="UniProtKB-SubCell"/>
</dbReference>